<proteinExistence type="predicted"/>
<evidence type="ECO:0000313" key="2">
    <source>
        <dbReference type="EMBL" id="MFD2608078.1"/>
    </source>
</evidence>
<reference evidence="3" key="1">
    <citation type="journal article" date="2019" name="Int. J. Syst. Evol. Microbiol.">
        <title>The Global Catalogue of Microorganisms (GCM) 10K type strain sequencing project: providing services to taxonomists for standard genome sequencing and annotation.</title>
        <authorList>
            <consortium name="The Broad Institute Genomics Platform"/>
            <consortium name="The Broad Institute Genome Sequencing Center for Infectious Disease"/>
            <person name="Wu L."/>
            <person name="Ma J."/>
        </authorList>
    </citation>
    <scope>NUCLEOTIDE SEQUENCE [LARGE SCALE GENOMIC DNA]</scope>
    <source>
        <strain evidence="3">KCTC 33842</strain>
    </source>
</reference>
<feature type="domain" description="HNH nuclease" evidence="1">
    <location>
        <begin position="213"/>
        <end position="261"/>
    </location>
</feature>
<evidence type="ECO:0000259" key="1">
    <source>
        <dbReference type="Pfam" id="PF13391"/>
    </source>
</evidence>
<name>A0ABW5NZ63_9DEIO</name>
<keyword evidence="2" id="KW-0378">Hydrolase</keyword>
<protein>
    <submittedName>
        <fullName evidence="2">HNH endonuclease</fullName>
    </submittedName>
</protein>
<dbReference type="Pfam" id="PF13391">
    <property type="entry name" value="HNH_2"/>
    <property type="match status" value="1"/>
</dbReference>
<dbReference type="EMBL" id="JBHUMK010000007">
    <property type="protein sequence ID" value="MFD2608078.1"/>
    <property type="molecule type" value="Genomic_DNA"/>
</dbReference>
<sequence length="316" mass="35538">MKMYVGVTDNEWFKMLAEEGWTDEINFWKPSGKPFKSVSLGDLFMFKLHAPFNFIVGGGFFSRAVPLTTSLAWETFGRGNGAVSYEQMRERVFKYRRGTRSEFDPDPVLTCIMLSEPFFFPKELWIPSPPSFKGPIVSGKTYTAADAEFTLVYDAVTRNLTLLNGKSILADPGSATSSVIESPRFGPPRVVRPRLGQSGFRVMVTEAYQRQYAITGEKTLPVLEAAHIQPYSKGGAHEVSNGLLLRSDLHRLFDLGYLAVEPNQRQVMVSQQIREKFQNGRHYYALQGQTLAVPVTGFDQPAAANLEYHLRQVYLG</sequence>
<dbReference type="Proteomes" id="UP001597475">
    <property type="component" value="Unassembled WGS sequence"/>
</dbReference>
<keyword evidence="2" id="KW-0255">Endonuclease</keyword>
<accession>A0ABW5NZ63</accession>
<gene>
    <name evidence="2" type="ORF">ACFSR9_01305</name>
</gene>
<dbReference type="GO" id="GO:0004519">
    <property type="term" value="F:endonuclease activity"/>
    <property type="evidence" value="ECO:0007669"/>
    <property type="project" value="UniProtKB-KW"/>
</dbReference>
<keyword evidence="2" id="KW-0540">Nuclease</keyword>
<dbReference type="RefSeq" id="WP_386842303.1">
    <property type="nucleotide sequence ID" value="NZ_JBHUMK010000007.1"/>
</dbReference>
<organism evidence="2 3">
    <name type="scientific">Deinococcus taklimakanensis</name>
    <dbReference type="NCBI Taxonomy" id="536443"/>
    <lineage>
        <taxon>Bacteria</taxon>
        <taxon>Thermotogati</taxon>
        <taxon>Deinococcota</taxon>
        <taxon>Deinococci</taxon>
        <taxon>Deinococcales</taxon>
        <taxon>Deinococcaceae</taxon>
        <taxon>Deinococcus</taxon>
    </lineage>
</organism>
<keyword evidence="3" id="KW-1185">Reference proteome</keyword>
<evidence type="ECO:0000313" key="3">
    <source>
        <dbReference type="Proteomes" id="UP001597475"/>
    </source>
</evidence>
<comment type="caution">
    <text evidence="2">The sequence shown here is derived from an EMBL/GenBank/DDBJ whole genome shotgun (WGS) entry which is preliminary data.</text>
</comment>
<dbReference type="InterPro" id="IPR003615">
    <property type="entry name" value="HNH_nuc"/>
</dbReference>